<comment type="caution">
    <text evidence="2">The sequence shown here is derived from an EMBL/GenBank/DDBJ whole genome shotgun (WGS) entry which is preliminary data.</text>
</comment>
<dbReference type="AlphaFoldDB" id="A0A816CGV3"/>
<evidence type="ECO:0000313" key="2">
    <source>
        <dbReference type="EMBL" id="CAF1623245.1"/>
    </source>
</evidence>
<organism evidence="2 3">
    <name type="scientific">Adineta ricciae</name>
    <name type="common">Rotifer</name>
    <dbReference type="NCBI Taxonomy" id="249248"/>
    <lineage>
        <taxon>Eukaryota</taxon>
        <taxon>Metazoa</taxon>
        <taxon>Spiralia</taxon>
        <taxon>Gnathifera</taxon>
        <taxon>Rotifera</taxon>
        <taxon>Eurotatoria</taxon>
        <taxon>Bdelloidea</taxon>
        <taxon>Adinetida</taxon>
        <taxon>Adinetidae</taxon>
        <taxon>Adineta</taxon>
    </lineage>
</organism>
<accession>A0A816CGV3</accession>
<evidence type="ECO:0000313" key="3">
    <source>
        <dbReference type="Proteomes" id="UP000663828"/>
    </source>
</evidence>
<dbReference type="EMBL" id="CAJNOJ010000031">
    <property type="protein sequence ID" value="CAF0894578.1"/>
    <property type="molecule type" value="Genomic_DNA"/>
</dbReference>
<dbReference type="Proteomes" id="UP000663828">
    <property type="component" value="Unassembled WGS sequence"/>
</dbReference>
<protein>
    <submittedName>
        <fullName evidence="2">Uncharacterized protein</fullName>
    </submittedName>
</protein>
<reference evidence="2" key="1">
    <citation type="submission" date="2021-02" db="EMBL/GenBank/DDBJ databases">
        <authorList>
            <person name="Nowell W R."/>
        </authorList>
    </citation>
    <scope>NUCLEOTIDE SEQUENCE</scope>
</reference>
<sequence>MPSISHATDYLFQSPCWKGNHPSLNDASRYFQNSSAIPEYAFSPNEIDEILSRKLYNQLKITSNSQRQNLVGKSPSTMNVIDPELVMLVDRFFNLTYQNTVPMVNLLATAVATNFLCENIQELDKSLQGIQTSPVVSDVKRRTSLLCKPENDADDGNLSWSSAPM</sequence>
<keyword evidence="3" id="KW-1185">Reference proteome</keyword>
<dbReference type="Proteomes" id="UP000663852">
    <property type="component" value="Unassembled WGS sequence"/>
</dbReference>
<proteinExistence type="predicted"/>
<dbReference type="OrthoDB" id="10008868at2759"/>
<name>A0A816CGV3_ADIRI</name>
<evidence type="ECO:0000313" key="1">
    <source>
        <dbReference type="EMBL" id="CAF0894578.1"/>
    </source>
</evidence>
<dbReference type="EMBL" id="CAJNOR010007783">
    <property type="protein sequence ID" value="CAF1623245.1"/>
    <property type="molecule type" value="Genomic_DNA"/>
</dbReference>
<gene>
    <name evidence="1" type="ORF">EDS130_LOCUS9461</name>
    <name evidence="2" type="ORF">XAT740_LOCUS50545</name>
</gene>